<dbReference type="PANTHER" id="PTHR11360">
    <property type="entry name" value="MONOCARBOXYLATE TRANSPORTER"/>
    <property type="match status" value="1"/>
</dbReference>
<feature type="domain" description="Major facilitator superfamily (MFS) profile" evidence="5">
    <location>
        <begin position="248"/>
        <end position="444"/>
    </location>
</feature>
<feature type="transmembrane region" description="Helical" evidence="4">
    <location>
        <begin position="416"/>
        <end position="439"/>
    </location>
</feature>
<evidence type="ECO:0000256" key="1">
    <source>
        <dbReference type="ARBA" id="ARBA00004141"/>
    </source>
</evidence>
<sequence length="444" mass="47979">MEKMYDNKEAHDFERSSTYTEARQDETTTMADGLHPQDRGFHAWINLAALSSMLMVTWGYVSAYGVFRQWYFQNPPFKGNQILAEIGVLSVGILQMMTPFLLRLLEGRSHWRKWSMAIGGVFVVAGAIGAAFAESAGALIALLGALYGIGSGLLFAPSISLIDEWFLEKRGLANGIYFGSNNISAAWWSPVFSALLNRFGPKPVLIAWGIFAGVVIFLAILVVHPRESVKSTTIKQAPVTWKPFKKPLFWLVALSVFLQGLANMLPATYLPTYATDLGISSTQASLLLTVLNIFGMVGQVAFGFLIDAVGILIPLLLSTLVSAFSVLVIWGIGREYWSMIIFVILFGAFSFSFIVLRSHFAAAIVGDKTRSNEVTLVSGALMSIRGVACIISGFIGDAAASGDASKGVQSGYGAGLWQAVILTVGCLMLGATVSAFGFIRKPKP</sequence>
<feature type="transmembrane region" description="Helical" evidence="4">
    <location>
        <begin position="336"/>
        <end position="356"/>
    </location>
</feature>
<keyword evidence="6" id="KW-1185">Reference proteome</keyword>
<reference evidence="7" key="3">
    <citation type="submission" date="2025-08" db="UniProtKB">
        <authorList>
            <consortium name="RefSeq"/>
        </authorList>
    </citation>
    <scope>IDENTIFICATION</scope>
    <source>
        <strain evidence="7">CBS 342.82</strain>
    </source>
</reference>
<dbReference type="InterPro" id="IPR011701">
    <property type="entry name" value="MFS"/>
</dbReference>
<proteinExistence type="inferred from homology"/>
<evidence type="ECO:0000313" key="6">
    <source>
        <dbReference type="Proteomes" id="UP000504637"/>
    </source>
</evidence>
<dbReference type="RefSeq" id="XP_033464270.1">
    <property type="nucleotide sequence ID" value="XM_033598854.1"/>
</dbReference>
<feature type="transmembrane region" description="Helical" evidence="4">
    <location>
        <begin position="174"/>
        <end position="193"/>
    </location>
</feature>
<comment type="similarity">
    <text evidence="2">Belongs to the major facilitator superfamily. Monocarboxylate porter (TC 2.A.1.13) family.</text>
</comment>
<evidence type="ECO:0000259" key="5">
    <source>
        <dbReference type="PROSITE" id="PS50850"/>
    </source>
</evidence>
<dbReference type="GeneID" id="54356653"/>
<keyword evidence="4" id="KW-0472">Membrane</keyword>
<feature type="transmembrane region" description="Helical" evidence="4">
    <location>
        <begin position="139"/>
        <end position="162"/>
    </location>
</feature>
<protein>
    <submittedName>
        <fullName evidence="7">MFS general substrate transporter</fullName>
    </submittedName>
</protein>
<dbReference type="GO" id="GO:0022857">
    <property type="term" value="F:transmembrane transporter activity"/>
    <property type="evidence" value="ECO:0007669"/>
    <property type="project" value="InterPro"/>
</dbReference>
<dbReference type="AlphaFoldDB" id="A0A6J3MHR4"/>
<dbReference type="PANTHER" id="PTHR11360:SF287">
    <property type="entry name" value="MFS MONOCARBOXYLATE TRANSPORTER"/>
    <property type="match status" value="1"/>
</dbReference>
<feature type="transmembrane region" description="Helical" evidence="4">
    <location>
        <begin position="205"/>
        <end position="226"/>
    </location>
</feature>
<dbReference type="Pfam" id="PF07690">
    <property type="entry name" value="MFS_1"/>
    <property type="match status" value="1"/>
</dbReference>
<keyword evidence="4" id="KW-1133">Transmembrane helix</keyword>
<feature type="transmembrane region" description="Helical" evidence="4">
    <location>
        <begin position="114"/>
        <end position="133"/>
    </location>
</feature>
<dbReference type="Gene3D" id="1.20.1250.20">
    <property type="entry name" value="MFS general substrate transporter like domains"/>
    <property type="match status" value="2"/>
</dbReference>
<dbReference type="PROSITE" id="PS50850">
    <property type="entry name" value="MFS"/>
    <property type="match status" value="1"/>
</dbReference>
<dbReference type="InterPro" id="IPR020846">
    <property type="entry name" value="MFS_dom"/>
</dbReference>
<evidence type="ECO:0000256" key="3">
    <source>
        <dbReference type="SAM" id="MobiDB-lite"/>
    </source>
</evidence>
<feature type="compositionally biased region" description="Basic and acidic residues" evidence="3">
    <location>
        <begin position="1"/>
        <end position="15"/>
    </location>
</feature>
<dbReference type="InterPro" id="IPR036259">
    <property type="entry name" value="MFS_trans_sf"/>
</dbReference>
<dbReference type="OrthoDB" id="2213137at2759"/>
<evidence type="ECO:0000256" key="2">
    <source>
        <dbReference type="ARBA" id="ARBA00006727"/>
    </source>
</evidence>
<evidence type="ECO:0000256" key="4">
    <source>
        <dbReference type="SAM" id="Phobius"/>
    </source>
</evidence>
<feature type="transmembrane region" description="Helical" evidence="4">
    <location>
        <begin position="312"/>
        <end position="330"/>
    </location>
</feature>
<dbReference type="SUPFAM" id="SSF103473">
    <property type="entry name" value="MFS general substrate transporter"/>
    <property type="match status" value="1"/>
</dbReference>
<keyword evidence="4" id="KW-0812">Transmembrane</keyword>
<organism evidence="7">
    <name type="scientific">Dissoconium aciculare CBS 342.82</name>
    <dbReference type="NCBI Taxonomy" id="1314786"/>
    <lineage>
        <taxon>Eukaryota</taxon>
        <taxon>Fungi</taxon>
        <taxon>Dikarya</taxon>
        <taxon>Ascomycota</taxon>
        <taxon>Pezizomycotina</taxon>
        <taxon>Dothideomycetes</taxon>
        <taxon>Dothideomycetidae</taxon>
        <taxon>Mycosphaerellales</taxon>
        <taxon>Dissoconiaceae</taxon>
        <taxon>Dissoconium</taxon>
    </lineage>
</organism>
<feature type="transmembrane region" description="Helical" evidence="4">
    <location>
        <begin position="247"/>
        <end position="265"/>
    </location>
</feature>
<gene>
    <name evidence="7" type="ORF">K489DRAFT_10485</name>
</gene>
<feature type="transmembrane region" description="Helical" evidence="4">
    <location>
        <begin position="285"/>
        <end position="305"/>
    </location>
</feature>
<feature type="region of interest" description="Disordered" evidence="3">
    <location>
        <begin position="1"/>
        <end position="22"/>
    </location>
</feature>
<accession>A0A6J3MHR4</accession>
<reference evidence="7" key="2">
    <citation type="submission" date="2020-04" db="EMBL/GenBank/DDBJ databases">
        <authorList>
            <consortium name="NCBI Genome Project"/>
        </authorList>
    </citation>
    <scope>NUCLEOTIDE SEQUENCE</scope>
    <source>
        <strain evidence="7">CBS 342.82</strain>
    </source>
</reference>
<comment type="subcellular location">
    <subcellularLocation>
        <location evidence="1">Membrane</location>
        <topology evidence="1">Multi-pass membrane protein</topology>
    </subcellularLocation>
</comment>
<evidence type="ECO:0000313" key="7">
    <source>
        <dbReference type="RefSeq" id="XP_033464270.1"/>
    </source>
</evidence>
<dbReference type="Proteomes" id="UP000504637">
    <property type="component" value="Unplaced"/>
</dbReference>
<feature type="transmembrane region" description="Helical" evidence="4">
    <location>
        <begin position="43"/>
        <end position="61"/>
    </location>
</feature>
<dbReference type="GO" id="GO:0016020">
    <property type="term" value="C:membrane"/>
    <property type="evidence" value="ECO:0007669"/>
    <property type="project" value="UniProtKB-SubCell"/>
</dbReference>
<dbReference type="InterPro" id="IPR050327">
    <property type="entry name" value="Proton-linked_MCT"/>
</dbReference>
<reference evidence="7" key="1">
    <citation type="submission" date="2020-01" db="EMBL/GenBank/DDBJ databases">
        <authorList>
            <consortium name="DOE Joint Genome Institute"/>
            <person name="Haridas S."/>
            <person name="Albert R."/>
            <person name="Binder M."/>
            <person name="Bloem J."/>
            <person name="Labutti K."/>
            <person name="Salamov A."/>
            <person name="Andreopoulos B."/>
            <person name="Baker S.E."/>
            <person name="Barry K."/>
            <person name="Bills G."/>
            <person name="Bluhm B.H."/>
            <person name="Cannon C."/>
            <person name="Castanera R."/>
            <person name="Culley D.E."/>
            <person name="Daum C."/>
            <person name="Ezra D."/>
            <person name="Gonzalez J.B."/>
            <person name="Henrissat B."/>
            <person name="Kuo A."/>
            <person name="Liang C."/>
            <person name="Lipzen A."/>
            <person name="Lutzoni F."/>
            <person name="Magnuson J."/>
            <person name="Mondo S."/>
            <person name="Nolan M."/>
            <person name="Ohm R."/>
            <person name="Pangilinan J."/>
            <person name="Park H.-J."/>
            <person name="Ramirez L."/>
            <person name="Alfaro M."/>
            <person name="Sun H."/>
            <person name="Tritt A."/>
            <person name="Yoshinaga Y."/>
            <person name="Zwiers L.-H."/>
            <person name="Turgeon B.G."/>
            <person name="Goodwin S.B."/>
            <person name="Spatafora J.W."/>
            <person name="Crous P.W."/>
            <person name="Grigoriev I.V."/>
        </authorList>
    </citation>
    <scope>NUCLEOTIDE SEQUENCE</scope>
    <source>
        <strain evidence="7">CBS 342.82</strain>
    </source>
</reference>
<name>A0A6J3MHR4_9PEZI</name>
<feature type="transmembrane region" description="Helical" evidence="4">
    <location>
        <begin position="376"/>
        <end position="396"/>
    </location>
</feature>
<feature type="transmembrane region" description="Helical" evidence="4">
    <location>
        <begin position="81"/>
        <end position="102"/>
    </location>
</feature>